<evidence type="ECO:0000313" key="4">
    <source>
        <dbReference type="Proteomes" id="UP000022141"/>
    </source>
</evidence>
<dbReference type="PANTHER" id="PTHR43179:SF7">
    <property type="entry name" value="RHAMNOSYLTRANSFERASE WBBL"/>
    <property type="match status" value="1"/>
</dbReference>
<organism evidence="3 4">
    <name type="scientific">Accumulibacter regalis</name>
    <dbReference type="NCBI Taxonomy" id="522306"/>
    <lineage>
        <taxon>Bacteria</taxon>
        <taxon>Pseudomonadati</taxon>
        <taxon>Pseudomonadota</taxon>
        <taxon>Betaproteobacteria</taxon>
        <taxon>Candidatus Accumulibacter</taxon>
    </lineage>
</organism>
<dbReference type="Pfam" id="PF02709">
    <property type="entry name" value="Glyco_transf_7C"/>
    <property type="match status" value="1"/>
</dbReference>
<evidence type="ECO:0000259" key="2">
    <source>
        <dbReference type="Pfam" id="PF02709"/>
    </source>
</evidence>
<dbReference type="PANTHER" id="PTHR43179">
    <property type="entry name" value="RHAMNOSYLTRANSFERASE WBBL"/>
    <property type="match status" value="1"/>
</dbReference>
<evidence type="ECO:0000313" key="3">
    <source>
        <dbReference type="EMBL" id="EXI89473.1"/>
    </source>
</evidence>
<dbReference type="eggNOG" id="COG1216">
    <property type="taxonomic scope" value="Bacteria"/>
</dbReference>
<keyword evidence="1 3" id="KW-0808">Transferase</keyword>
<evidence type="ECO:0000256" key="1">
    <source>
        <dbReference type="ARBA" id="ARBA00022679"/>
    </source>
</evidence>
<dbReference type="InterPro" id="IPR029044">
    <property type="entry name" value="Nucleotide-diphossugar_trans"/>
</dbReference>
<accession>A0A011P3H0</accession>
<dbReference type="Gene3D" id="3.90.550.10">
    <property type="entry name" value="Spore Coat Polysaccharide Biosynthesis Protein SpsA, Chain A"/>
    <property type="match status" value="1"/>
</dbReference>
<dbReference type="InterPro" id="IPR027791">
    <property type="entry name" value="Galactosyl_T_C"/>
</dbReference>
<dbReference type="SUPFAM" id="SSF53448">
    <property type="entry name" value="Nucleotide-diphospho-sugar transferases"/>
    <property type="match status" value="1"/>
</dbReference>
<reference evidence="3" key="1">
    <citation type="submission" date="2014-02" db="EMBL/GenBank/DDBJ databases">
        <title>Expanding our view of genomic diversity in Candidatus Accumulibacter clades.</title>
        <authorList>
            <person name="Skennerton C.T."/>
            <person name="Barr J.J."/>
            <person name="Slater F.R."/>
            <person name="Bond P.L."/>
            <person name="Tyson G.W."/>
        </authorList>
    </citation>
    <scope>NUCLEOTIDE SEQUENCE [LARGE SCALE GENOMIC DNA]</scope>
</reference>
<dbReference type="Proteomes" id="UP000022141">
    <property type="component" value="Unassembled WGS sequence"/>
</dbReference>
<dbReference type="PATRIC" id="fig|1454004.3.peg.1613"/>
<dbReference type="STRING" id="1454004.AW11_01564"/>
<feature type="domain" description="Galactosyltransferase C-terminal" evidence="2">
    <location>
        <begin position="152"/>
        <end position="203"/>
    </location>
</feature>
<dbReference type="EC" id="2.4.1.-" evidence="3"/>
<dbReference type="EMBL" id="JEMY01000016">
    <property type="protein sequence ID" value="EXI89473.1"/>
    <property type="molecule type" value="Genomic_DNA"/>
</dbReference>
<keyword evidence="4" id="KW-1185">Reference proteome</keyword>
<comment type="caution">
    <text evidence="3">The sequence shown here is derived from an EMBL/GenBank/DDBJ whole genome shotgun (WGS) entry which is preliminary data.</text>
</comment>
<dbReference type="GO" id="GO:0016757">
    <property type="term" value="F:glycosyltransferase activity"/>
    <property type="evidence" value="ECO:0007669"/>
    <property type="project" value="UniProtKB-KW"/>
</dbReference>
<gene>
    <name evidence="3" type="primary">wbbL</name>
    <name evidence="3" type="ORF">AW11_01564</name>
</gene>
<proteinExistence type="predicted"/>
<name>A0A011P3H0_ACCRE</name>
<sequence length="247" mass="27385">MITLSVVSHGHGSMVDDLMRDLARCSEVTRVVLTINVPEQGPAVPASLSDRTVVLRNAKPKGFGANHNAAFAHCETSHYCVLNPDVRFSDNPFPALLACLKDGAAMCAPAVTNPTGEIEDSARYFPGFVGLLAKSLGVADGRYWYAKGDPPFHPEWVAGMFMLFSSADYAALGGFDEKYFLYYEDVDLCVRLWRSGRKILLCPQATAVHAAQRASHRQFRHLAWHQASMVRYFVRHWGRLPATEGQR</sequence>
<protein>
    <submittedName>
        <fullName evidence="3">Rhamnosyltransferase WbbL</fullName>
        <ecNumber evidence="3">2.4.1.-</ecNumber>
    </submittedName>
</protein>
<dbReference type="AlphaFoldDB" id="A0A011P3H0"/>
<keyword evidence="3" id="KW-0328">Glycosyltransferase</keyword>